<protein>
    <submittedName>
        <fullName evidence="1">Uncharacterized protein</fullName>
    </submittedName>
</protein>
<name>A0ABW4TFF5_9ACTN</name>
<proteinExistence type="predicted"/>
<comment type="caution">
    <text evidence="1">The sequence shown here is derived from an EMBL/GenBank/DDBJ whole genome shotgun (WGS) entry which is preliminary data.</text>
</comment>
<evidence type="ECO:0000313" key="1">
    <source>
        <dbReference type="EMBL" id="MFD1939685.1"/>
    </source>
</evidence>
<dbReference type="Proteomes" id="UP001597368">
    <property type="component" value="Unassembled WGS sequence"/>
</dbReference>
<sequence>MNNPVRLGEEERHDRTLQRIEVKAMREAAEAEMGRRGSAESTC</sequence>
<evidence type="ECO:0000313" key="2">
    <source>
        <dbReference type="Proteomes" id="UP001597368"/>
    </source>
</evidence>
<dbReference type="EMBL" id="JBHUFV010000094">
    <property type="protein sequence ID" value="MFD1939685.1"/>
    <property type="molecule type" value="Genomic_DNA"/>
</dbReference>
<keyword evidence="2" id="KW-1185">Reference proteome</keyword>
<reference evidence="2" key="1">
    <citation type="journal article" date="2019" name="Int. J. Syst. Evol. Microbiol.">
        <title>The Global Catalogue of Microorganisms (GCM) 10K type strain sequencing project: providing services to taxonomists for standard genome sequencing and annotation.</title>
        <authorList>
            <consortium name="The Broad Institute Genomics Platform"/>
            <consortium name="The Broad Institute Genome Sequencing Center for Infectious Disease"/>
            <person name="Wu L."/>
            <person name="Ma J."/>
        </authorList>
    </citation>
    <scope>NUCLEOTIDE SEQUENCE [LARGE SCALE GENOMIC DNA]</scope>
    <source>
        <strain evidence="2">ICMP 6774ER</strain>
    </source>
</reference>
<accession>A0ABW4TFF5</accession>
<gene>
    <name evidence="1" type="ORF">ACFSKW_50340</name>
</gene>
<dbReference type="RefSeq" id="WP_379582182.1">
    <property type="nucleotide sequence ID" value="NZ_JBHUFV010000094.1"/>
</dbReference>
<organism evidence="1 2">
    <name type="scientific">Nonomuraea mangrovi</name>
    <dbReference type="NCBI Taxonomy" id="2316207"/>
    <lineage>
        <taxon>Bacteria</taxon>
        <taxon>Bacillati</taxon>
        <taxon>Actinomycetota</taxon>
        <taxon>Actinomycetes</taxon>
        <taxon>Streptosporangiales</taxon>
        <taxon>Streptosporangiaceae</taxon>
        <taxon>Nonomuraea</taxon>
    </lineage>
</organism>